<feature type="domain" description="Endoplasmic reticulum vesicle transporter C-terminal" evidence="7">
    <location>
        <begin position="148"/>
        <end position="406"/>
    </location>
</feature>
<dbReference type="InterPro" id="IPR012936">
    <property type="entry name" value="Erv_C"/>
</dbReference>
<organism evidence="9 10">
    <name type="scientific">Serendipita vermifera MAFF 305830</name>
    <dbReference type="NCBI Taxonomy" id="933852"/>
    <lineage>
        <taxon>Eukaryota</taxon>
        <taxon>Fungi</taxon>
        <taxon>Dikarya</taxon>
        <taxon>Basidiomycota</taxon>
        <taxon>Agaricomycotina</taxon>
        <taxon>Agaricomycetes</taxon>
        <taxon>Sebacinales</taxon>
        <taxon>Serendipitaceae</taxon>
        <taxon>Serendipita</taxon>
    </lineage>
</organism>
<evidence type="ECO:0000256" key="4">
    <source>
        <dbReference type="ARBA" id="ARBA00022989"/>
    </source>
</evidence>
<sequence length="420" mass="47037">MGGRSILSANSFKAIDAFGKTLEDVKIRTRTGAFLTFLSIGIICLLTLIEFIDYRTIYLDTNIDVNRMRDEHLTANLNITFPRVPCFLLSLDATDLSGEHMREISHNIVKTRLDEKGVAYPDQEVISDLKNDLSRVSAIGQAGYCGSCYGGEIPKGGCCNTCDEVRQAYLARGWAFTTPDSIEQCKKEGWAEKIQAQSKDGCRISGRVRIKKVQSSLALSFGQSFQANSYHVQELVPYLKDGPIHDFGHQIHKLTFESDDEYSPERAEAALRVKKSLGVHINPLDEHNNHSWKHLGRRGPNLTQYMFQYFVKVVSNDFSTLDGHHVSSHQYSYSSHTRDVGEAYHTKNAEGVETTHGLDARPGVFFNIEVSPMQIIHTEKRKPFAHFLTTLCAIVGGVLTVASLVDSAVYKVAKTEEDRR</sequence>
<feature type="domain" description="Endoplasmic reticulum vesicle transporter N-terminal" evidence="8">
    <location>
        <begin position="12"/>
        <end position="101"/>
    </location>
</feature>
<feature type="transmembrane region" description="Helical" evidence="6">
    <location>
        <begin position="32"/>
        <end position="52"/>
    </location>
</feature>
<dbReference type="PANTHER" id="PTHR10984:SF25">
    <property type="entry name" value="ENDOPLASMIC RETICULUM-GOLGI INTERMEDIATE COMPARTMENT PROTEIN 3"/>
    <property type="match status" value="1"/>
</dbReference>
<name>A0A0C2XP47_SERVB</name>
<keyword evidence="5 6" id="KW-0472">Membrane</keyword>
<protein>
    <recommendedName>
        <fullName evidence="11">Endoplasmic reticulum vesicle transporter C-terminal domain-containing protein</fullName>
    </recommendedName>
</protein>
<evidence type="ECO:0000256" key="1">
    <source>
        <dbReference type="ARBA" id="ARBA00004141"/>
    </source>
</evidence>
<dbReference type="Proteomes" id="UP000054097">
    <property type="component" value="Unassembled WGS sequence"/>
</dbReference>
<evidence type="ECO:0000256" key="5">
    <source>
        <dbReference type="ARBA" id="ARBA00023136"/>
    </source>
</evidence>
<evidence type="ECO:0000256" key="2">
    <source>
        <dbReference type="ARBA" id="ARBA00005648"/>
    </source>
</evidence>
<comment type="similarity">
    <text evidence="2">Belongs to the ERGIC family.</text>
</comment>
<gene>
    <name evidence="9" type="ORF">M408DRAFT_327737</name>
</gene>
<dbReference type="OrthoDB" id="10266265at2759"/>
<keyword evidence="3 6" id="KW-0812">Transmembrane</keyword>
<evidence type="ECO:0000256" key="6">
    <source>
        <dbReference type="SAM" id="Phobius"/>
    </source>
</evidence>
<comment type="subcellular location">
    <subcellularLocation>
        <location evidence="1">Membrane</location>
        <topology evidence="1">Multi-pass membrane protein</topology>
    </subcellularLocation>
</comment>
<dbReference type="GO" id="GO:0006888">
    <property type="term" value="P:endoplasmic reticulum to Golgi vesicle-mediated transport"/>
    <property type="evidence" value="ECO:0007669"/>
    <property type="project" value="TreeGrafter"/>
</dbReference>
<feature type="transmembrane region" description="Helical" evidence="6">
    <location>
        <begin position="384"/>
        <end position="405"/>
    </location>
</feature>
<dbReference type="InterPro" id="IPR045888">
    <property type="entry name" value="Erv"/>
</dbReference>
<proteinExistence type="inferred from homology"/>
<dbReference type="STRING" id="933852.A0A0C2XP47"/>
<evidence type="ECO:0000313" key="9">
    <source>
        <dbReference type="EMBL" id="KIM30742.1"/>
    </source>
</evidence>
<accession>A0A0C2XP47</accession>
<keyword evidence="4 6" id="KW-1133">Transmembrane helix</keyword>
<dbReference type="HOGENOM" id="CLU_034705_1_0_1"/>
<dbReference type="GO" id="GO:0006890">
    <property type="term" value="P:retrograde vesicle-mediated transport, Golgi to endoplasmic reticulum"/>
    <property type="evidence" value="ECO:0007669"/>
    <property type="project" value="TreeGrafter"/>
</dbReference>
<reference evidence="10" key="2">
    <citation type="submission" date="2015-01" db="EMBL/GenBank/DDBJ databases">
        <title>Evolutionary Origins and Diversification of the Mycorrhizal Mutualists.</title>
        <authorList>
            <consortium name="DOE Joint Genome Institute"/>
            <consortium name="Mycorrhizal Genomics Consortium"/>
            <person name="Kohler A."/>
            <person name="Kuo A."/>
            <person name="Nagy L.G."/>
            <person name="Floudas D."/>
            <person name="Copeland A."/>
            <person name="Barry K.W."/>
            <person name="Cichocki N."/>
            <person name="Veneault-Fourrey C."/>
            <person name="LaButti K."/>
            <person name="Lindquist E.A."/>
            <person name="Lipzen A."/>
            <person name="Lundell T."/>
            <person name="Morin E."/>
            <person name="Murat C."/>
            <person name="Riley R."/>
            <person name="Ohm R."/>
            <person name="Sun H."/>
            <person name="Tunlid A."/>
            <person name="Henrissat B."/>
            <person name="Grigoriev I.V."/>
            <person name="Hibbett D.S."/>
            <person name="Martin F."/>
        </authorList>
    </citation>
    <scope>NUCLEOTIDE SEQUENCE [LARGE SCALE GENOMIC DNA]</scope>
    <source>
        <strain evidence="10">MAFF 305830</strain>
    </source>
</reference>
<evidence type="ECO:0008006" key="11">
    <source>
        <dbReference type="Google" id="ProtNLM"/>
    </source>
</evidence>
<dbReference type="GO" id="GO:0005789">
    <property type="term" value="C:endoplasmic reticulum membrane"/>
    <property type="evidence" value="ECO:0007669"/>
    <property type="project" value="TreeGrafter"/>
</dbReference>
<dbReference type="Pfam" id="PF13850">
    <property type="entry name" value="ERGIC_N"/>
    <property type="match status" value="1"/>
</dbReference>
<evidence type="ECO:0000256" key="3">
    <source>
        <dbReference type="ARBA" id="ARBA00022692"/>
    </source>
</evidence>
<dbReference type="GO" id="GO:0000139">
    <property type="term" value="C:Golgi membrane"/>
    <property type="evidence" value="ECO:0007669"/>
    <property type="project" value="TreeGrafter"/>
</dbReference>
<reference evidence="9 10" key="1">
    <citation type="submission" date="2014-04" db="EMBL/GenBank/DDBJ databases">
        <authorList>
            <consortium name="DOE Joint Genome Institute"/>
            <person name="Kuo A."/>
            <person name="Zuccaro A."/>
            <person name="Kohler A."/>
            <person name="Nagy L.G."/>
            <person name="Floudas D."/>
            <person name="Copeland A."/>
            <person name="Barry K.W."/>
            <person name="Cichocki N."/>
            <person name="Veneault-Fourrey C."/>
            <person name="LaButti K."/>
            <person name="Lindquist E.A."/>
            <person name="Lipzen A."/>
            <person name="Lundell T."/>
            <person name="Morin E."/>
            <person name="Murat C."/>
            <person name="Sun H."/>
            <person name="Tunlid A."/>
            <person name="Henrissat B."/>
            <person name="Grigoriev I.V."/>
            <person name="Hibbett D.S."/>
            <person name="Martin F."/>
            <person name="Nordberg H.P."/>
            <person name="Cantor M.N."/>
            <person name="Hua S.X."/>
        </authorList>
    </citation>
    <scope>NUCLEOTIDE SEQUENCE [LARGE SCALE GENOMIC DNA]</scope>
    <source>
        <strain evidence="9 10">MAFF 305830</strain>
    </source>
</reference>
<dbReference type="Pfam" id="PF07970">
    <property type="entry name" value="COPIIcoated_ERV"/>
    <property type="match status" value="1"/>
</dbReference>
<evidence type="ECO:0000259" key="7">
    <source>
        <dbReference type="Pfam" id="PF07970"/>
    </source>
</evidence>
<evidence type="ECO:0000313" key="10">
    <source>
        <dbReference type="Proteomes" id="UP000054097"/>
    </source>
</evidence>
<evidence type="ECO:0000259" key="8">
    <source>
        <dbReference type="Pfam" id="PF13850"/>
    </source>
</evidence>
<dbReference type="GO" id="GO:0030134">
    <property type="term" value="C:COPII-coated ER to Golgi transport vesicle"/>
    <property type="evidence" value="ECO:0007669"/>
    <property type="project" value="TreeGrafter"/>
</dbReference>
<dbReference type="AlphaFoldDB" id="A0A0C2XP47"/>
<dbReference type="InterPro" id="IPR039542">
    <property type="entry name" value="Erv_N"/>
</dbReference>
<keyword evidence="10" id="KW-1185">Reference proteome</keyword>
<dbReference type="PANTHER" id="PTHR10984">
    <property type="entry name" value="ENDOPLASMIC RETICULUM-GOLGI INTERMEDIATE COMPARTMENT PROTEIN"/>
    <property type="match status" value="1"/>
</dbReference>
<dbReference type="EMBL" id="KN824283">
    <property type="protein sequence ID" value="KIM30742.1"/>
    <property type="molecule type" value="Genomic_DNA"/>
</dbReference>